<organism evidence="1 2">
    <name type="scientific">Camelina sativa</name>
    <name type="common">False flax</name>
    <name type="synonym">Myagrum sativum</name>
    <dbReference type="NCBI Taxonomy" id="90675"/>
    <lineage>
        <taxon>Eukaryota</taxon>
        <taxon>Viridiplantae</taxon>
        <taxon>Streptophyta</taxon>
        <taxon>Embryophyta</taxon>
        <taxon>Tracheophyta</taxon>
        <taxon>Spermatophyta</taxon>
        <taxon>Magnoliopsida</taxon>
        <taxon>eudicotyledons</taxon>
        <taxon>Gunneridae</taxon>
        <taxon>Pentapetalae</taxon>
        <taxon>rosids</taxon>
        <taxon>malvids</taxon>
        <taxon>Brassicales</taxon>
        <taxon>Brassicaceae</taxon>
        <taxon>Camelineae</taxon>
        <taxon>Camelina</taxon>
    </lineage>
</organism>
<evidence type="ECO:0000313" key="1">
    <source>
        <dbReference type="Proteomes" id="UP000694864"/>
    </source>
</evidence>
<proteinExistence type="predicted"/>
<evidence type="ECO:0000313" key="2">
    <source>
        <dbReference type="RefSeq" id="XP_010456988.1"/>
    </source>
</evidence>
<gene>
    <name evidence="2" type="primary">LOC104738521</name>
</gene>
<protein>
    <submittedName>
        <fullName evidence="2">Polyhomeotic-like protein 1</fullName>
    </submittedName>
</protein>
<accession>A0ABM0VJ21</accession>
<reference evidence="1" key="1">
    <citation type="journal article" date="2014" name="Nat. Commun.">
        <title>The emerging biofuel crop Camelina sativa retains a highly undifferentiated hexaploid genome structure.</title>
        <authorList>
            <person name="Kagale S."/>
            <person name="Koh C."/>
            <person name="Nixon J."/>
            <person name="Bollina V."/>
            <person name="Clarke W.E."/>
            <person name="Tuteja R."/>
            <person name="Spillane C."/>
            <person name="Robinson S.J."/>
            <person name="Links M.G."/>
            <person name="Clarke C."/>
            <person name="Higgins E.E."/>
            <person name="Huebert T."/>
            <person name="Sharpe A.G."/>
            <person name="Parkin I.A."/>
        </authorList>
    </citation>
    <scope>NUCLEOTIDE SEQUENCE [LARGE SCALE GENOMIC DNA]</scope>
    <source>
        <strain evidence="1">cv. DH55</strain>
    </source>
</reference>
<reference evidence="2" key="2">
    <citation type="submission" date="2025-08" db="UniProtKB">
        <authorList>
            <consortium name="RefSeq"/>
        </authorList>
    </citation>
    <scope>IDENTIFICATION</scope>
    <source>
        <tissue evidence="2">Leaf</tissue>
    </source>
</reference>
<sequence length="182" mass="20700">MAEYLNHICRQETDPPLSAQAIGVHHRIGSSGLPEDTDPSQLPMELQEEYILGDQYQNFSMEQQQHQINGQATHLSSQLPVSMNQAIDEPHYCQPYHQSNHLSVVPMETQQQGNEEQDNVPLMTTNQTTEPPQLTQEQQKPCEQATTRNELTQEMDPEIASLLFGQNITVEEAMFMSLLRNL</sequence>
<keyword evidence="1" id="KW-1185">Reference proteome</keyword>
<dbReference type="Proteomes" id="UP000694864">
    <property type="component" value="Chromosome 13"/>
</dbReference>
<name>A0ABM0VJ21_CAMSA</name>
<dbReference type="RefSeq" id="XP_010456988.1">
    <property type="nucleotide sequence ID" value="XM_010458686.1"/>
</dbReference>
<dbReference type="GeneID" id="104738521"/>